<dbReference type="Proteomes" id="UP000030002">
    <property type="component" value="Unassembled WGS sequence"/>
</dbReference>
<dbReference type="GO" id="GO:0006826">
    <property type="term" value="P:iron ion transport"/>
    <property type="evidence" value="ECO:0007669"/>
    <property type="project" value="UniProtKB-KW"/>
</dbReference>
<reference evidence="5 6" key="1">
    <citation type="submission" date="2013-08" db="EMBL/GenBank/DDBJ databases">
        <title>The genome sequence of Knoellia sinensis.</title>
        <authorList>
            <person name="Zhu W."/>
            <person name="Wang G."/>
        </authorList>
    </citation>
    <scope>NUCLEOTIDE SEQUENCE [LARGE SCALE GENOMIC DNA]</scope>
    <source>
        <strain evidence="5 6">KCTC 19936</strain>
    </source>
</reference>
<evidence type="ECO:0000256" key="2">
    <source>
        <dbReference type="ARBA" id="ARBA00022496"/>
    </source>
</evidence>
<dbReference type="PANTHER" id="PTHR30006:SF15">
    <property type="entry name" value="IRON-UTILIZATION PERIPLASMIC PROTEIN"/>
    <property type="match status" value="1"/>
</dbReference>
<keyword evidence="2" id="KW-0406">Ion transport</keyword>
<dbReference type="InterPro" id="IPR026045">
    <property type="entry name" value="Ferric-bd"/>
</dbReference>
<proteinExistence type="inferred from homology"/>
<dbReference type="InterPro" id="IPR006059">
    <property type="entry name" value="SBP"/>
</dbReference>
<gene>
    <name evidence="5" type="ORF">N802_04765</name>
</gene>
<keyword evidence="6" id="KW-1185">Reference proteome</keyword>
<dbReference type="GO" id="GO:0030288">
    <property type="term" value="C:outer membrane-bounded periplasmic space"/>
    <property type="evidence" value="ECO:0007669"/>
    <property type="project" value="TreeGrafter"/>
</dbReference>
<dbReference type="RefSeq" id="WP_052110000.1">
    <property type="nucleotide sequence ID" value="NZ_AVPJ01000013.1"/>
</dbReference>
<dbReference type="GO" id="GO:0046872">
    <property type="term" value="F:metal ion binding"/>
    <property type="evidence" value="ECO:0007669"/>
    <property type="project" value="UniProtKB-KW"/>
</dbReference>
<keyword evidence="2" id="KW-0410">Iron transport</keyword>
<evidence type="ECO:0000313" key="5">
    <source>
        <dbReference type="EMBL" id="KGN31149.1"/>
    </source>
</evidence>
<feature type="binding site" evidence="4">
    <location>
        <position position="233"/>
    </location>
    <ligand>
        <name>Fe cation</name>
        <dbReference type="ChEBI" id="CHEBI:24875"/>
    </ligand>
</feature>
<feature type="binding site" evidence="4">
    <location>
        <position position="234"/>
    </location>
    <ligand>
        <name>Fe cation</name>
        <dbReference type="ChEBI" id="CHEBI:24875"/>
    </ligand>
</feature>
<dbReference type="EMBL" id="AVPJ01000013">
    <property type="protein sequence ID" value="KGN31149.1"/>
    <property type="molecule type" value="Genomic_DNA"/>
</dbReference>
<evidence type="ECO:0000313" key="6">
    <source>
        <dbReference type="Proteomes" id="UP000030002"/>
    </source>
</evidence>
<dbReference type="AlphaFoldDB" id="A0A0A0J382"/>
<comment type="caution">
    <text evidence="5">The sequence shown here is derived from an EMBL/GenBank/DDBJ whole genome shotgun (WGS) entry which is preliminary data.</text>
</comment>
<name>A0A0A0J382_9MICO</name>
<dbReference type="PANTHER" id="PTHR30006">
    <property type="entry name" value="THIAMINE-BINDING PERIPLASMIC PROTEIN-RELATED"/>
    <property type="match status" value="1"/>
</dbReference>
<comment type="similarity">
    <text evidence="1">Belongs to the bacterial solute-binding protein 1 family.</text>
</comment>
<dbReference type="Gene3D" id="3.40.190.10">
    <property type="entry name" value="Periplasmic binding protein-like II"/>
    <property type="match status" value="2"/>
</dbReference>
<sequence>MPTRRLKRAGLAGLVTTATVLPLAGCGVLGIGGSNADLQIYSARHYDLEGAFGDFQEETGITVEFISGSDAELLQRIKAEGADGEADVFMTVDAGALWNAGQEGVLKPVESAALTEAVPTDLRDSGNQWFGLAMRARTTMYNPDKVKPTDFDATNTYAGLTDPKWKGRLCMRDSTSAYTQSLVASLIDLEGRDKALATVKGWVANEVDIKSNDVELLKAIDAGTCDVGITNHYYLAREQKKNPDFNVAPFWASQEGAGTHVNISGAGVVKTSDNAAQAQQLIEWLASKGQSAFVDGNHEYPVNESVKPEPVIAEFGEFKRMPVSAEAYGSQNAEAVKVLSEAGYK</sequence>
<evidence type="ECO:0000256" key="1">
    <source>
        <dbReference type="ARBA" id="ARBA00008520"/>
    </source>
</evidence>
<dbReference type="PIRSF" id="PIRSF002825">
    <property type="entry name" value="CfbpA"/>
    <property type="match status" value="1"/>
</dbReference>
<dbReference type="eggNOG" id="COG1840">
    <property type="taxonomic scope" value="Bacteria"/>
</dbReference>
<protein>
    <submittedName>
        <fullName evidence="5">Iron deficiency-induced protein A</fullName>
    </submittedName>
</protein>
<evidence type="ECO:0000256" key="3">
    <source>
        <dbReference type="ARBA" id="ARBA00022729"/>
    </source>
</evidence>
<evidence type="ECO:0000256" key="4">
    <source>
        <dbReference type="PIRSR" id="PIRSR002825-1"/>
    </source>
</evidence>
<keyword evidence="3" id="KW-0732">Signal</keyword>
<keyword evidence="4" id="KW-0479">Metal-binding</keyword>
<feature type="binding site" evidence="4">
    <location>
        <position position="45"/>
    </location>
    <ligand>
        <name>Fe cation</name>
        <dbReference type="ChEBI" id="CHEBI:24875"/>
    </ligand>
</feature>
<keyword evidence="2" id="KW-0813">Transport</keyword>
<dbReference type="STRING" id="1385520.N802_04765"/>
<organism evidence="5 6">
    <name type="scientific">Knoellia sinensis KCTC 19936</name>
    <dbReference type="NCBI Taxonomy" id="1385520"/>
    <lineage>
        <taxon>Bacteria</taxon>
        <taxon>Bacillati</taxon>
        <taxon>Actinomycetota</taxon>
        <taxon>Actinomycetes</taxon>
        <taxon>Micrococcales</taxon>
        <taxon>Intrasporangiaceae</taxon>
        <taxon>Knoellia</taxon>
    </lineage>
</organism>
<accession>A0A0A0J382</accession>
<dbReference type="SUPFAM" id="SSF53850">
    <property type="entry name" value="Periplasmic binding protein-like II"/>
    <property type="match status" value="1"/>
</dbReference>
<keyword evidence="4" id="KW-0408">Iron</keyword>
<dbReference type="Pfam" id="PF13416">
    <property type="entry name" value="SBP_bac_8"/>
    <property type="match status" value="1"/>
</dbReference>